<dbReference type="OrthoDB" id="285675at2"/>
<dbReference type="PROSITE" id="PS50810">
    <property type="entry name" value="FRATAXIN_2"/>
    <property type="match status" value="1"/>
</dbReference>
<dbReference type="NCBIfam" id="TIGR03421">
    <property type="entry name" value="FeS_CyaY"/>
    <property type="match status" value="1"/>
</dbReference>
<name>A0A451D7B6_9GAMM</name>
<dbReference type="GO" id="GO:0008199">
    <property type="term" value="F:ferric iron binding"/>
    <property type="evidence" value="ECO:0007669"/>
    <property type="project" value="InterPro"/>
</dbReference>
<evidence type="ECO:0000256" key="1">
    <source>
        <dbReference type="ARBA" id="ARBA00008183"/>
    </source>
</evidence>
<evidence type="ECO:0000313" key="4">
    <source>
        <dbReference type="Proteomes" id="UP000294344"/>
    </source>
</evidence>
<dbReference type="InterPro" id="IPR002908">
    <property type="entry name" value="Frataxin/CyaY"/>
</dbReference>
<dbReference type="SMART" id="SM01219">
    <property type="entry name" value="Frataxin_Cyay"/>
    <property type="match status" value="1"/>
</dbReference>
<gene>
    <name evidence="3" type="primary">cyaY</name>
    <name evidence="3" type="ORF">BUCICURV3402_392</name>
</gene>
<accession>A0A451D7B6</accession>
<protein>
    <submittedName>
        <fullName evidence="3">Iron-sulfur cluster assembly protein CyaY</fullName>
    </submittedName>
</protein>
<dbReference type="Pfam" id="PF01491">
    <property type="entry name" value="Frataxin_Cyay"/>
    <property type="match status" value="1"/>
</dbReference>
<dbReference type="GO" id="GO:0016226">
    <property type="term" value="P:iron-sulfur cluster assembly"/>
    <property type="evidence" value="ECO:0007669"/>
    <property type="project" value="InterPro"/>
</dbReference>
<dbReference type="SUPFAM" id="SSF55387">
    <property type="entry name" value="Frataxin/Nqo15-like"/>
    <property type="match status" value="1"/>
</dbReference>
<proteinExistence type="inferred from homology"/>
<dbReference type="InterPro" id="IPR036524">
    <property type="entry name" value="Frataxin/CyaY_sf"/>
</dbReference>
<dbReference type="GO" id="GO:0005737">
    <property type="term" value="C:cytoplasm"/>
    <property type="evidence" value="ECO:0007669"/>
    <property type="project" value="UniProtKB-ARBA"/>
</dbReference>
<sequence>MNILSFNKKFKKTLLIIENIINQNEEKIDIDYIYLENMITITFKNKKKIIINSQEYLKQLWIATSNQGYHLILNKNTWKCIRTQKKIANILEQEFLNQTKNIIYFSDLDNIKE</sequence>
<comment type="similarity">
    <text evidence="1">Belongs to the frataxin family.</text>
</comment>
<reference evidence="3 4" key="1">
    <citation type="submission" date="2019-02" db="EMBL/GenBank/DDBJ databases">
        <authorList>
            <person name="Manzano-Marin A."/>
            <person name="Manzano-Marin A."/>
        </authorList>
    </citation>
    <scope>NUCLEOTIDE SEQUENCE [LARGE SCALE GENOMIC DNA]</scope>
    <source>
        <strain evidence="3 4">BuCicurvipes</strain>
    </source>
</reference>
<dbReference type="Gene3D" id="3.30.920.10">
    <property type="entry name" value="Frataxin/CyaY"/>
    <property type="match status" value="1"/>
</dbReference>
<evidence type="ECO:0000256" key="2">
    <source>
        <dbReference type="ARBA" id="ARBA00023004"/>
    </source>
</evidence>
<dbReference type="AlphaFoldDB" id="A0A451D7B6"/>
<dbReference type="RefSeq" id="WP_154029417.1">
    <property type="nucleotide sequence ID" value="NZ_LR217710.1"/>
</dbReference>
<organism evidence="3 4">
    <name type="scientific">Buchnera aphidicola</name>
    <name type="common">Cinara curvipes</name>
    <dbReference type="NCBI Taxonomy" id="2518975"/>
    <lineage>
        <taxon>Bacteria</taxon>
        <taxon>Pseudomonadati</taxon>
        <taxon>Pseudomonadota</taxon>
        <taxon>Gammaproteobacteria</taxon>
        <taxon>Enterobacterales</taxon>
        <taxon>Erwiniaceae</taxon>
        <taxon>Buchnera</taxon>
    </lineage>
</organism>
<evidence type="ECO:0000313" key="3">
    <source>
        <dbReference type="EMBL" id="VFP81663.1"/>
    </source>
</evidence>
<dbReference type="Proteomes" id="UP000294344">
    <property type="component" value="Chromosome"/>
</dbReference>
<keyword evidence="2" id="KW-0408">Iron</keyword>
<dbReference type="EMBL" id="LR217710">
    <property type="protein sequence ID" value="VFP81663.1"/>
    <property type="molecule type" value="Genomic_DNA"/>
</dbReference>